<evidence type="ECO:0000313" key="3">
    <source>
        <dbReference type="Proteomes" id="UP001164746"/>
    </source>
</evidence>
<feature type="region of interest" description="Disordered" evidence="1">
    <location>
        <begin position="31"/>
        <end position="69"/>
    </location>
</feature>
<organism evidence="2 3">
    <name type="scientific">Mya arenaria</name>
    <name type="common">Soft-shell clam</name>
    <dbReference type="NCBI Taxonomy" id="6604"/>
    <lineage>
        <taxon>Eukaryota</taxon>
        <taxon>Metazoa</taxon>
        <taxon>Spiralia</taxon>
        <taxon>Lophotrochozoa</taxon>
        <taxon>Mollusca</taxon>
        <taxon>Bivalvia</taxon>
        <taxon>Autobranchia</taxon>
        <taxon>Heteroconchia</taxon>
        <taxon>Euheterodonta</taxon>
        <taxon>Imparidentia</taxon>
        <taxon>Neoheterodontei</taxon>
        <taxon>Myida</taxon>
        <taxon>Myoidea</taxon>
        <taxon>Myidae</taxon>
        <taxon>Mya</taxon>
    </lineage>
</organism>
<evidence type="ECO:0000256" key="1">
    <source>
        <dbReference type="SAM" id="MobiDB-lite"/>
    </source>
</evidence>
<keyword evidence="3" id="KW-1185">Reference proteome</keyword>
<feature type="compositionally biased region" description="Polar residues" evidence="1">
    <location>
        <begin position="31"/>
        <end position="46"/>
    </location>
</feature>
<sequence>MKCMFIRLNIDTTIRVVNAFRMGLDMRYDSHSLTSQRSHHSLQSSGKTHKPHPTSPLASPDTANPTTSL</sequence>
<gene>
    <name evidence="2" type="ORF">MAR_011129</name>
</gene>
<dbReference type="Proteomes" id="UP001164746">
    <property type="component" value="Chromosome 14"/>
</dbReference>
<dbReference type="EMBL" id="CP111025">
    <property type="protein sequence ID" value="WAR25425.1"/>
    <property type="molecule type" value="Genomic_DNA"/>
</dbReference>
<proteinExistence type="predicted"/>
<protein>
    <submittedName>
        <fullName evidence="2">Uncharacterized protein</fullName>
    </submittedName>
</protein>
<accession>A0ABY7FTV0</accession>
<evidence type="ECO:0000313" key="2">
    <source>
        <dbReference type="EMBL" id="WAR25425.1"/>
    </source>
</evidence>
<reference evidence="2" key="1">
    <citation type="submission" date="2022-11" db="EMBL/GenBank/DDBJ databases">
        <title>Centuries of genome instability and evolution in soft-shell clam transmissible cancer (bioRxiv).</title>
        <authorList>
            <person name="Hart S.F.M."/>
            <person name="Yonemitsu M.A."/>
            <person name="Giersch R.M."/>
            <person name="Beal B.F."/>
            <person name="Arriagada G."/>
            <person name="Davis B.W."/>
            <person name="Ostrander E.A."/>
            <person name="Goff S.P."/>
            <person name="Metzger M.J."/>
        </authorList>
    </citation>
    <scope>NUCLEOTIDE SEQUENCE</scope>
    <source>
        <strain evidence="2">MELC-2E11</strain>
        <tissue evidence="2">Siphon/mantle</tissue>
    </source>
</reference>
<name>A0ABY7FTV0_MYAAR</name>